<dbReference type="InterPro" id="IPR013249">
    <property type="entry name" value="RNA_pol_sigma70_r4_t2"/>
</dbReference>
<dbReference type="GO" id="GO:0016987">
    <property type="term" value="F:sigma factor activity"/>
    <property type="evidence" value="ECO:0007669"/>
    <property type="project" value="UniProtKB-KW"/>
</dbReference>
<gene>
    <name evidence="7" type="ORF">EV200_104416</name>
</gene>
<evidence type="ECO:0000256" key="1">
    <source>
        <dbReference type="ARBA" id="ARBA00010641"/>
    </source>
</evidence>
<dbReference type="SUPFAM" id="SSF88946">
    <property type="entry name" value="Sigma2 domain of RNA polymerase sigma factors"/>
    <property type="match status" value="1"/>
</dbReference>
<evidence type="ECO:0000313" key="8">
    <source>
        <dbReference type="Proteomes" id="UP000295684"/>
    </source>
</evidence>
<dbReference type="Gene3D" id="1.10.1740.10">
    <property type="match status" value="1"/>
</dbReference>
<dbReference type="RefSeq" id="WP_165877925.1">
    <property type="nucleotide sequence ID" value="NZ_BMJO01000002.1"/>
</dbReference>
<dbReference type="NCBIfam" id="TIGR02937">
    <property type="entry name" value="sigma70-ECF"/>
    <property type="match status" value="1"/>
</dbReference>
<keyword evidence="2" id="KW-0805">Transcription regulation</keyword>
<dbReference type="EMBL" id="SLWO01000004">
    <property type="protein sequence ID" value="TCO25378.1"/>
    <property type="molecule type" value="Genomic_DNA"/>
</dbReference>
<evidence type="ECO:0000256" key="3">
    <source>
        <dbReference type="ARBA" id="ARBA00023082"/>
    </source>
</evidence>
<dbReference type="PANTHER" id="PTHR43133:SF46">
    <property type="entry name" value="RNA POLYMERASE SIGMA-70 FACTOR ECF SUBFAMILY"/>
    <property type="match status" value="1"/>
</dbReference>
<keyword evidence="3" id="KW-0731">Sigma factor</keyword>
<feature type="domain" description="RNA polymerase sigma factor 70 region 4 type 2" evidence="6">
    <location>
        <begin position="134"/>
        <end position="174"/>
    </location>
</feature>
<accession>A0A4R2HCA8</accession>
<dbReference type="PANTHER" id="PTHR43133">
    <property type="entry name" value="RNA POLYMERASE ECF-TYPE SIGMA FACTO"/>
    <property type="match status" value="1"/>
</dbReference>
<dbReference type="InterPro" id="IPR007627">
    <property type="entry name" value="RNA_pol_sigma70_r2"/>
</dbReference>
<name>A0A4R2HCA8_9SPHI</name>
<dbReference type="GO" id="GO:0006352">
    <property type="term" value="P:DNA-templated transcription initiation"/>
    <property type="evidence" value="ECO:0007669"/>
    <property type="project" value="InterPro"/>
</dbReference>
<dbReference type="InterPro" id="IPR039425">
    <property type="entry name" value="RNA_pol_sigma-70-like"/>
</dbReference>
<dbReference type="SUPFAM" id="SSF88659">
    <property type="entry name" value="Sigma3 and sigma4 domains of RNA polymerase sigma factors"/>
    <property type="match status" value="1"/>
</dbReference>
<evidence type="ECO:0000256" key="4">
    <source>
        <dbReference type="ARBA" id="ARBA00023163"/>
    </source>
</evidence>
<protein>
    <submittedName>
        <fullName evidence="7">RNA polymerase sigma-70 factor (ECF subfamily)</fullName>
    </submittedName>
</protein>
<comment type="similarity">
    <text evidence="1">Belongs to the sigma-70 factor family. ECF subfamily.</text>
</comment>
<feature type="domain" description="RNA polymerase sigma-70 region 2" evidence="5">
    <location>
        <begin position="26"/>
        <end position="92"/>
    </location>
</feature>
<dbReference type="InterPro" id="IPR014284">
    <property type="entry name" value="RNA_pol_sigma-70_dom"/>
</dbReference>
<evidence type="ECO:0000313" key="7">
    <source>
        <dbReference type="EMBL" id="TCO25378.1"/>
    </source>
</evidence>
<dbReference type="InterPro" id="IPR036388">
    <property type="entry name" value="WH-like_DNA-bd_sf"/>
</dbReference>
<dbReference type="Proteomes" id="UP000295684">
    <property type="component" value="Unassembled WGS sequence"/>
</dbReference>
<evidence type="ECO:0000259" key="5">
    <source>
        <dbReference type="Pfam" id="PF04542"/>
    </source>
</evidence>
<dbReference type="Gene3D" id="1.10.10.10">
    <property type="entry name" value="Winged helix-like DNA-binding domain superfamily/Winged helix DNA-binding domain"/>
    <property type="match status" value="1"/>
</dbReference>
<comment type="caution">
    <text evidence="7">The sequence shown here is derived from an EMBL/GenBank/DDBJ whole genome shotgun (WGS) entry which is preliminary data.</text>
</comment>
<dbReference type="InterPro" id="IPR014327">
    <property type="entry name" value="RNA_pol_sigma70_bacteroid"/>
</dbReference>
<evidence type="ECO:0000256" key="2">
    <source>
        <dbReference type="ARBA" id="ARBA00023015"/>
    </source>
</evidence>
<organism evidence="7 8">
    <name type="scientific">Pedobacter psychrotolerans</name>
    <dbReference type="NCBI Taxonomy" id="1843235"/>
    <lineage>
        <taxon>Bacteria</taxon>
        <taxon>Pseudomonadati</taxon>
        <taxon>Bacteroidota</taxon>
        <taxon>Sphingobacteriia</taxon>
        <taxon>Sphingobacteriales</taxon>
        <taxon>Sphingobacteriaceae</taxon>
        <taxon>Pedobacter</taxon>
    </lineage>
</organism>
<dbReference type="NCBIfam" id="TIGR02985">
    <property type="entry name" value="Sig70_bacteroi1"/>
    <property type="match status" value="1"/>
</dbReference>
<evidence type="ECO:0000259" key="6">
    <source>
        <dbReference type="Pfam" id="PF08281"/>
    </source>
</evidence>
<keyword evidence="4" id="KW-0804">Transcription</keyword>
<dbReference type="Pfam" id="PF08281">
    <property type="entry name" value="Sigma70_r4_2"/>
    <property type="match status" value="1"/>
</dbReference>
<dbReference type="InterPro" id="IPR013325">
    <property type="entry name" value="RNA_pol_sigma_r2"/>
</dbReference>
<reference evidence="7 8" key="1">
    <citation type="submission" date="2019-03" db="EMBL/GenBank/DDBJ databases">
        <title>Genomic Encyclopedia of Type Strains, Phase IV (KMG-IV): sequencing the most valuable type-strain genomes for metagenomic binning, comparative biology and taxonomic classification.</title>
        <authorList>
            <person name="Goeker M."/>
        </authorList>
    </citation>
    <scope>NUCLEOTIDE SEQUENCE [LARGE SCALE GENOMIC DNA]</scope>
    <source>
        <strain evidence="7 8">DSM 103236</strain>
    </source>
</reference>
<dbReference type="Pfam" id="PF04542">
    <property type="entry name" value="Sigma70_r2"/>
    <property type="match status" value="1"/>
</dbReference>
<dbReference type="GO" id="GO:0003677">
    <property type="term" value="F:DNA binding"/>
    <property type="evidence" value="ECO:0007669"/>
    <property type="project" value="InterPro"/>
</dbReference>
<dbReference type="InterPro" id="IPR013324">
    <property type="entry name" value="RNA_pol_sigma_r3/r4-like"/>
</dbReference>
<proteinExistence type="inferred from homology"/>
<sequence length="181" mass="21170">MVSNHKTDKQLLEALCLGDETAFRNLFNRHWEALFAFVSRMVGEDEQARDIVQNTFIVVWKNRNQLIIGDSLMPYLIKVARNETISLFRKNKVRLDGMELLARDLHAVENPENLFITKELNATIEVEMIKMPMSMKKCFQLSRYENKSIRDIAKELSLSEQTVKNNISEALNRLRKRIKLT</sequence>
<dbReference type="AlphaFoldDB" id="A0A4R2HCA8"/>